<keyword evidence="2" id="KW-0902">Two-component regulatory system</keyword>
<sequence length="371" mass="41190">MRTPPLILIVDDNAANLEILQARLAAHNYGIITATDGEAGLAMAREEQPDLILLDIMMPKMDGIEVCRHIRSDPILPFMPIIMVTAKAGSKDIVAGLEAGGDEYLTKPVDHAALVARVKSMLRIKELHDTVREQAAQLAGWNRSLEERVADQLTQLERVGRLRRFLSPQVAELVVSSKDEGFLETHRRDITVLFCDLRGFTAFSETGEPEEVMGVLREYHGAMGSLIFQYEGTLERFTGDGLMVFFNDPIPCTDPEARAVKMAVAMREYVRELSGKWRKRDHRLDFGVGIAQGYATLGKIGFEGRFDYAAIGTVTNLASRLCDKAQGGQVLISQRVYGAVEELVDVEPLGELALKGLHRPVNVYNLVRVKE</sequence>
<evidence type="ECO:0000259" key="7">
    <source>
        <dbReference type="PROSITE" id="PS50110"/>
    </source>
</evidence>
<evidence type="ECO:0000313" key="10">
    <source>
        <dbReference type="Proteomes" id="UP000650524"/>
    </source>
</evidence>
<gene>
    <name evidence="9" type="ORF">H8E19_07560</name>
</gene>
<evidence type="ECO:0000259" key="8">
    <source>
        <dbReference type="PROSITE" id="PS50125"/>
    </source>
</evidence>
<evidence type="ECO:0000256" key="3">
    <source>
        <dbReference type="ARBA" id="ARBA00023015"/>
    </source>
</evidence>
<keyword evidence="1 6" id="KW-0597">Phosphoprotein</keyword>
<dbReference type="PROSITE" id="PS50125">
    <property type="entry name" value="GUANYLATE_CYCLASE_2"/>
    <property type="match status" value="1"/>
</dbReference>
<feature type="domain" description="Guanylate cyclase" evidence="8">
    <location>
        <begin position="191"/>
        <end position="322"/>
    </location>
</feature>
<comment type="caution">
    <text evidence="9">The sequence shown here is derived from an EMBL/GenBank/DDBJ whole genome shotgun (WGS) entry which is preliminary data.</text>
</comment>
<dbReference type="PROSITE" id="PS50110">
    <property type="entry name" value="RESPONSE_REGULATORY"/>
    <property type="match status" value="1"/>
</dbReference>
<evidence type="ECO:0000256" key="4">
    <source>
        <dbReference type="ARBA" id="ARBA00023125"/>
    </source>
</evidence>
<evidence type="ECO:0000256" key="6">
    <source>
        <dbReference type="PROSITE-ProRule" id="PRU00169"/>
    </source>
</evidence>
<dbReference type="Proteomes" id="UP000650524">
    <property type="component" value="Unassembled WGS sequence"/>
</dbReference>
<keyword evidence="3" id="KW-0805">Transcription regulation</keyword>
<keyword evidence="4" id="KW-0238">DNA-binding</keyword>
<dbReference type="SUPFAM" id="SSF55073">
    <property type="entry name" value="Nucleotide cyclase"/>
    <property type="match status" value="1"/>
</dbReference>
<evidence type="ECO:0000256" key="1">
    <source>
        <dbReference type="ARBA" id="ARBA00022553"/>
    </source>
</evidence>
<dbReference type="InterPro" id="IPR001054">
    <property type="entry name" value="A/G_cyclase"/>
</dbReference>
<proteinExistence type="predicted"/>
<dbReference type="SMART" id="SM00044">
    <property type="entry name" value="CYCc"/>
    <property type="match status" value="1"/>
</dbReference>
<dbReference type="GO" id="GO:0000160">
    <property type="term" value="P:phosphorelay signal transduction system"/>
    <property type="evidence" value="ECO:0007669"/>
    <property type="project" value="UniProtKB-KW"/>
</dbReference>
<dbReference type="Pfam" id="PF00072">
    <property type="entry name" value="Response_reg"/>
    <property type="match status" value="1"/>
</dbReference>
<evidence type="ECO:0000256" key="5">
    <source>
        <dbReference type="ARBA" id="ARBA00023163"/>
    </source>
</evidence>
<feature type="modified residue" description="4-aspartylphosphate" evidence="6">
    <location>
        <position position="55"/>
    </location>
</feature>
<dbReference type="GO" id="GO:0004016">
    <property type="term" value="F:adenylate cyclase activity"/>
    <property type="evidence" value="ECO:0007669"/>
    <property type="project" value="UniProtKB-ARBA"/>
</dbReference>
<name>A0A8J6T863_9DELT</name>
<dbReference type="GO" id="GO:0006171">
    <property type="term" value="P:cAMP biosynthetic process"/>
    <property type="evidence" value="ECO:0007669"/>
    <property type="project" value="TreeGrafter"/>
</dbReference>
<evidence type="ECO:0000256" key="2">
    <source>
        <dbReference type="ARBA" id="ARBA00023012"/>
    </source>
</evidence>
<dbReference type="GO" id="GO:0003677">
    <property type="term" value="F:DNA binding"/>
    <property type="evidence" value="ECO:0007669"/>
    <property type="project" value="UniProtKB-KW"/>
</dbReference>
<dbReference type="InterPro" id="IPR050697">
    <property type="entry name" value="Adenylyl/Guanylyl_Cyclase_3/4"/>
</dbReference>
<evidence type="ECO:0000313" key="9">
    <source>
        <dbReference type="EMBL" id="MBC8177248.1"/>
    </source>
</evidence>
<dbReference type="PANTHER" id="PTHR43081">
    <property type="entry name" value="ADENYLATE CYCLASE, TERMINAL-DIFFERENTIATION SPECIFIC-RELATED"/>
    <property type="match status" value="1"/>
</dbReference>
<dbReference type="InterPro" id="IPR011006">
    <property type="entry name" value="CheY-like_superfamily"/>
</dbReference>
<dbReference type="InterPro" id="IPR029787">
    <property type="entry name" value="Nucleotide_cyclase"/>
</dbReference>
<dbReference type="EMBL" id="JACNJD010000198">
    <property type="protein sequence ID" value="MBC8177248.1"/>
    <property type="molecule type" value="Genomic_DNA"/>
</dbReference>
<reference evidence="9 10" key="1">
    <citation type="submission" date="2020-08" db="EMBL/GenBank/DDBJ databases">
        <title>Bridging the membrane lipid divide: bacteria of the FCB group superphylum have the potential to synthesize archaeal ether lipids.</title>
        <authorList>
            <person name="Villanueva L."/>
            <person name="Von Meijenfeldt F.A.B."/>
            <person name="Westbye A.B."/>
            <person name="Yadav S."/>
            <person name="Hopmans E.C."/>
            <person name="Dutilh B.E."/>
            <person name="Sinninghe Damste J.S."/>
        </authorList>
    </citation>
    <scope>NUCLEOTIDE SEQUENCE [LARGE SCALE GENOMIC DNA]</scope>
    <source>
        <strain evidence="9">NIOZ-UU27</strain>
    </source>
</reference>
<dbReference type="SUPFAM" id="SSF52172">
    <property type="entry name" value="CheY-like"/>
    <property type="match status" value="1"/>
</dbReference>
<keyword evidence="5" id="KW-0804">Transcription</keyword>
<accession>A0A8J6T863</accession>
<feature type="domain" description="Response regulatory" evidence="7">
    <location>
        <begin position="6"/>
        <end position="122"/>
    </location>
</feature>
<dbReference type="FunFam" id="3.40.50.2300:FF:000001">
    <property type="entry name" value="DNA-binding response regulator PhoB"/>
    <property type="match status" value="1"/>
</dbReference>
<dbReference type="Gene3D" id="3.30.70.1230">
    <property type="entry name" value="Nucleotide cyclase"/>
    <property type="match status" value="1"/>
</dbReference>
<dbReference type="AlphaFoldDB" id="A0A8J6T863"/>
<dbReference type="Gene3D" id="3.40.50.2300">
    <property type="match status" value="1"/>
</dbReference>
<protein>
    <submittedName>
        <fullName evidence="9">Response regulator</fullName>
    </submittedName>
</protein>
<dbReference type="SMART" id="SM00448">
    <property type="entry name" value="REC"/>
    <property type="match status" value="1"/>
</dbReference>
<dbReference type="CDD" id="cd17538">
    <property type="entry name" value="REC_D1_PleD-like"/>
    <property type="match status" value="1"/>
</dbReference>
<dbReference type="Pfam" id="PF00211">
    <property type="entry name" value="Guanylate_cyc"/>
    <property type="match status" value="1"/>
</dbReference>
<dbReference type="InterPro" id="IPR001789">
    <property type="entry name" value="Sig_transdc_resp-reg_receiver"/>
</dbReference>
<dbReference type="PANTHER" id="PTHR43081:SF20">
    <property type="entry name" value="TWO-COMPONENT RESPONSE REGULATOR"/>
    <property type="match status" value="1"/>
</dbReference>
<dbReference type="CDD" id="cd07302">
    <property type="entry name" value="CHD"/>
    <property type="match status" value="1"/>
</dbReference>
<organism evidence="9 10">
    <name type="scientific">Candidatus Desulfacyla euxinica</name>
    <dbReference type="NCBI Taxonomy" id="2841693"/>
    <lineage>
        <taxon>Bacteria</taxon>
        <taxon>Deltaproteobacteria</taxon>
        <taxon>Candidatus Desulfacyla</taxon>
    </lineage>
</organism>